<evidence type="ECO:0000313" key="4">
    <source>
        <dbReference type="Proteomes" id="UP000678499"/>
    </source>
</evidence>
<dbReference type="PANTHER" id="PTHR32019">
    <property type="entry name" value="R3H DOMAIN-CONTAINING PROTEIN 4"/>
    <property type="match status" value="1"/>
</dbReference>
<evidence type="ECO:0000313" key="3">
    <source>
        <dbReference type="EMBL" id="CAD7275303.1"/>
    </source>
</evidence>
<sequence length="382" mass="42920">MGKSDIIGESELPAVELPSIPDVEWLEVVVDAVEEAVDDDGDDDEDNDNGVAGNTSSFESDSHDLTESVQPSSISVEENPNPASISTNLELERDAVEVSVIDFPVVEHSREKTRRQKAEHLCDDVVEKRDEKRTIGRRKARRQEREKEAERLLSKLLGRHSFAHEGVRMDIIPTGSVFARLLRDPDSMRVWLAFATASEEEQERFLSRDHCRKAQRCNQETKRRFRMSSLDPRVCRPSVSPPKAFGLIPKRLRRQIVHNSYLREELNRIEGEVILGFIAESVEDGGFMQEIIKGAPSGELSEQVCVERAEAEGRQVTAVPIAQAARPAAQAVALFYGLTCNFSRTGRGSLYAIFENNFTDFPMPLKTLYNFATDIKESLLSC</sequence>
<feature type="region of interest" description="Disordered" evidence="1">
    <location>
        <begin position="32"/>
        <end position="84"/>
    </location>
</feature>
<feature type="compositionally biased region" description="Polar residues" evidence="1">
    <location>
        <begin position="67"/>
        <end position="84"/>
    </location>
</feature>
<gene>
    <name evidence="3" type="ORF">NMOB1V02_LOCUS3102</name>
</gene>
<accession>A0A7R9BJT6</accession>
<dbReference type="Proteomes" id="UP000678499">
    <property type="component" value="Unassembled WGS sequence"/>
</dbReference>
<protein>
    <recommendedName>
        <fullName evidence="2">R3H-associated N-terminal domain-containing protein</fullName>
    </recommendedName>
</protein>
<keyword evidence="4" id="KW-1185">Reference proteome</keyword>
<evidence type="ECO:0000259" key="2">
    <source>
        <dbReference type="Pfam" id="PF13902"/>
    </source>
</evidence>
<dbReference type="EMBL" id="OA882428">
    <property type="protein sequence ID" value="CAD7275303.1"/>
    <property type="molecule type" value="Genomic_DNA"/>
</dbReference>
<dbReference type="PANTHER" id="PTHR32019:SF2">
    <property type="entry name" value="R3H DOMAIN-CONTAINING PROTEIN 4"/>
    <property type="match status" value="1"/>
</dbReference>
<evidence type="ECO:0000256" key="1">
    <source>
        <dbReference type="SAM" id="MobiDB-lite"/>
    </source>
</evidence>
<reference evidence="3" key="1">
    <citation type="submission" date="2020-11" db="EMBL/GenBank/DDBJ databases">
        <authorList>
            <person name="Tran Van P."/>
        </authorList>
    </citation>
    <scope>NUCLEOTIDE SEQUENCE</scope>
</reference>
<dbReference type="InterPro" id="IPR025952">
    <property type="entry name" value="R3H-assoc_dom"/>
</dbReference>
<dbReference type="EMBL" id="CAJPEX010000391">
    <property type="protein sequence ID" value="CAG0915455.1"/>
    <property type="molecule type" value="Genomic_DNA"/>
</dbReference>
<name>A0A7R9BJT6_9CRUS</name>
<feature type="compositionally biased region" description="Acidic residues" evidence="1">
    <location>
        <begin position="32"/>
        <end position="48"/>
    </location>
</feature>
<proteinExistence type="predicted"/>
<dbReference type="AlphaFoldDB" id="A0A7R9BJT6"/>
<organism evidence="3">
    <name type="scientific">Notodromas monacha</name>
    <dbReference type="NCBI Taxonomy" id="399045"/>
    <lineage>
        <taxon>Eukaryota</taxon>
        <taxon>Metazoa</taxon>
        <taxon>Ecdysozoa</taxon>
        <taxon>Arthropoda</taxon>
        <taxon>Crustacea</taxon>
        <taxon>Oligostraca</taxon>
        <taxon>Ostracoda</taxon>
        <taxon>Podocopa</taxon>
        <taxon>Podocopida</taxon>
        <taxon>Cypridocopina</taxon>
        <taxon>Cypridoidea</taxon>
        <taxon>Cyprididae</taxon>
        <taxon>Notodromas</taxon>
    </lineage>
</organism>
<dbReference type="InterPro" id="IPR039629">
    <property type="entry name" value="R3HDM4"/>
</dbReference>
<feature type="domain" description="R3H-associated N-terminal" evidence="2">
    <location>
        <begin position="129"/>
        <end position="258"/>
    </location>
</feature>
<dbReference type="Pfam" id="PF13902">
    <property type="entry name" value="R3H-assoc"/>
    <property type="match status" value="1"/>
</dbReference>